<dbReference type="RefSeq" id="WP_208468352.1">
    <property type="nucleotide sequence ID" value="NZ_JAGFNS010000010.1"/>
</dbReference>
<proteinExistence type="predicted"/>
<evidence type="ECO:0000313" key="1">
    <source>
        <dbReference type="EMBL" id="MBO3739191.1"/>
    </source>
</evidence>
<name>A0ABS3UKC2_9ACTN</name>
<organism evidence="1 2">
    <name type="scientific">Actinoplanes flavus</name>
    <dbReference type="NCBI Taxonomy" id="2820290"/>
    <lineage>
        <taxon>Bacteria</taxon>
        <taxon>Bacillati</taxon>
        <taxon>Actinomycetota</taxon>
        <taxon>Actinomycetes</taxon>
        <taxon>Micromonosporales</taxon>
        <taxon>Micromonosporaceae</taxon>
        <taxon>Actinoplanes</taxon>
    </lineage>
</organism>
<dbReference type="EMBL" id="JAGFNS010000010">
    <property type="protein sequence ID" value="MBO3739191.1"/>
    <property type="molecule type" value="Genomic_DNA"/>
</dbReference>
<dbReference type="Proteomes" id="UP000679690">
    <property type="component" value="Unassembled WGS sequence"/>
</dbReference>
<evidence type="ECO:0000313" key="2">
    <source>
        <dbReference type="Proteomes" id="UP000679690"/>
    </source>
</evidence>
<reference evidence="1 2" key="1">
    <citation type="submission" date="2021-03" db="EMBL/GenBank/DDBJ databases">
        <title>Actinoplanes flavus sp. nov., a novel actinomycete isolated from Coconut Palm rhizosphere soil.</title>
        <authorList>
            <person name="Luo X."/>
        </authorList>
    </citation>
    <scope>NUCLEOTIDE SEQUENCE [LARGE SCALE GENOMIC DNA]</scope>
    <source>
        <strain evidence="1 2">NEAU-H7</strain>
    </source>
</reference>
<gene>
    <name evidence="1" type="ORF">J5X75_16820</name>
</gene>
<protein>
    <submittedName>
        <fullName evidence="1">Uncharacterized protein</fullName>
    </submittedName>
</protein>
<comment type="caution">
    <text evidence="1">The sequence shown here is derived from an EMBL/GenBank/DDBJ whole genome shotgun (WGS) entry which is preliminary data.</text>
</comment>
<sequence length="85" mass="8936">MQDGDGVGAEARWDRGGTRFAEWVGTITAAAAHPATIGPEYAGLPPALFMKWWAGPDARGSEQGLDQVPAAVAAYRRLVKASPLT</sequence>
<accession>A0ABS3UKC2</accession>
<keyword evidence="2" id="KW-1185">Reference proteome</keyword>